<dbReference type="AlphaFoldDB" id="A0A1H5TPZ3"/>
<reference evidence="1 2" key="1">
    <citation type="submission" date="2016-10" db="EMBL/GenBank/DDBJ databases">
        <authorList>
            <person name="de Groot N.N."/>
        </authorList>
    </citation>
    <scope>NUCLEOTIDE SEQUENCE [LARGE SCALE GENOMIC DNA]</scope>
    <source>
        <strain evidence="1 2">D15d</strain>
    </source>
</reference>
<dbReference type="EMBL" id="FNUL01000005">
    <property type="protein sequence ID" value="SEF64849.1"/>
    <property type="molecule type" value="Genomic_DNA"/>
</dbReference>
<name>A0A1H5TPZ3_9FIRM</name>
<evidence type="ECO:0000313" key="1">
    <source>
        <dbReference type="EMBL" id="SEF64849.1"/>
    </source>
</evidence>
<dbReference type="Proteomes" id="UP000236726">
    <property type="component" value="Unassembled WGS sequence"/>
</dbReference>
<evidence type="ECO:0000313" key="2">
    <source>
        <dbReference type="Proteomes" id="UP000236726"/>
    </source>
</evidence>
<dbReference type="NCBIfam" id="NF038110">
    <property type="entry name" value="Lys_methyl_FliB"/>
    <property type="match status" value="1"/>
</dbReference>
<sequence length="404" mass="47134">MGKMKLVTPKYYEEFKCIAGDCTDTCCAGWDVDVDKKSNDFYKTVTGPFGDRLKAVSVDDEEGGCTFTLTMEKRCPFLNDANLCDLYTELGEDKLCDTCAEFPRFINNFGALREMGIAPSCKTAGEIIFAKRGMMEFSESDIDEDIALNDIDPFVYMLLRRVRKLSFNLINDTDYKLGERIAAFLAMSRDVQRLLDIQEDEKIGNVLKAYENKDLVDEAIKNIRKRRLESETLSARKLGFPQDAKYFEQIKHYFDSFEGMEVINPDWYKVCQAVDKFYEDIKESRKAIELKDEFNEYYKDRLAEYDQLFNYTIFRYLLDAVNDYDLLLKTTICIVWYIVLKAADIAVWYCNGKTLSFTEQVDIAHLYSRQFEHSYSNFEVYNEMFETNEIYSVTNLEAICLMFD</sequence>
<proteinExistence type="predicted"/>
<gene>
    <name evidence="1" type="ORF">SAMN05216537_10561</name>
</gene>
<keyword evidence="2" id="KW-1185">Reference proteome</keyword>
<accession>A0A1H5TPZ3</accession>
<protein>
    <submittedName>
        <fullName evidence="1">Lysine-N-methylase</fullName>
    </submittedName>
</protein>
<dbReference type="GO" id="GO:0032259">
    <property type="term" value="P:methylation"/>
    <property type="evidence" value="ECO:0007669"/>
    <property type="project" value="UniProtKB-KW"/>
</dbReference>
<dbReference type="STRING" id="1410661.GCA_000702205_00890"/>
<keyword evidence="1" id="KW-0489">Methyltransferase</keyword>
<dbReference type="GO" id="GO:0008168">
    <property type="term" value="F:methyltransferase activity"/>
    <property type="evidence" value="ECO:0007669"/>
    <property type="project" value="UniProtKB-KW"/>
</dbReference>
<organism evidence="1 2">
    <name type="scientific">Lachnospira multipara</name>
    <dbReference type="NCBI Taxonomy" id="28051"/>
    <lineage>
        <taxon>Bacteria</taxon>
        <taxon>Bacillati</taxon>
        <taxon>Bacillota</taxon>
        <taxon>Clostridia</taxon>
        <taxon>Lachnospirales</taxon>
        <taxon>Lachnospiraceae</taxon>
        <taxon>Lachnospira</taxon>
    </lineage>
</organism>
<keyword evidence="1" id="KW-0808">Transferase</keyword>